<comment type="catalytic activity">
    <reaction evidence="1">
        <text>a long-chain fatty acyl-CoA + 2 NADPH + 2 H(+) = a long-chain primary fatty alcohol + 2 NADP(+) + CoA</text>
        <dbReference type="Rhea" id="RHEA:52716"/>
        <dbReference type="ChEBI" id="CHEBI:15378"/>
        <dbReference type="ChEBI" id="CHEBI:57287"/>
        <dbReference type="ChEBI" id="CHEBI:57783"/>
        <dbReference type="ChEBI" id="CHEBI:58349"/>
        <dbReference type="ChEBI" id="CHEBI:77396"/>
        <dbReference type="ChEBI" id="CHEBI:83139"/>
        <dbReference type="EC" id="1.2.1.84"/>
    </reaction>
</comment>
<dbReference type="InterPro" id="IPR036291">
    <property type="entry name" value="NAD(P)-bd_dom_sf"/>
</dbReference>
<dbReference type="SUPFAM" id="SSF51735">
    <property type="entry name" value="NAD(P)-binding Rossmann-fold domains"/>
    <property type="match status" value="1"/>
</dbReference>
<evidence type="ECO:0000313" key="4">
    <source>
        <dbReference type="Proteomes" id="UP000237000"/>
    </source>
</evidence>
<dbReference type="InParanoid" id="A0A2P5EFQ0"/>
<dbReference type="InterPro" id="IPR026055">
    <property type="entry name" value="FAR"/>
</dbReference>
<feature type="domain" description="Thioester reductase (TE)" evidence="2">
    <location>
        <begin position="17"/>
        <end position="131"/>
    </location>
</feature>
<dbReference type="PANTHER" id="PTHR11011">
    <property type="entry name" value="MALE STERILITY PROTEIN 2-RELATED"/>
    <property type="match status" value="1"/>
</dbReference>
<proteinExistence type="inferred from homology"/>
<keyword evidence="1" id="KW-0560">Oxidoreductase</keyword>
<dbReference type="OrthoDB" id="429813at2759"/>
<evidence type="ECO:0000256" key="1">
    <source>
        <dbReference type="RuleBase" id="RU363097"/>
    </source>
</evidence>
<dbReference type="Gene3D" id="3.40.50.720">
    <property type="entry name" value="NAD(P)-binding Rossmann-like Domain"/>
    <property type="match status" value="1"/>
</dbReference>
<keyword evidence="1" id="KW-0444">Lipid biosynthesis</keyword>
<name>A0A2P5EFQ0_TREOI</name>
<dbReference type="GO" id="GO:0010345">
    <property type="term" value="P:suberin biosynthetic process"/>
    <property type="evidence" value="ECO:0007669"/>
    <property type="project" value="TreeGrafter"/>
</dbReference>
<dbReference type="Pfam" id="PF07993">
    <property type="entry name" value="NAD_binding_4"/>
    <property type="match status" value="1"/>
</dbReference>
<gene>
    <name evidence="3" type="ORF">TorRG33x02_199010</name>
</gene>
<reference evidence="4" key="1">
    <citation type="submission" date="2016-06" db="EMBL/GenBank/DDBJ databases">
        <title>Parallel loss of symbiosis genes in relatives of nitrogen-fixing non-legume Parasponia.</title>
        <authorList>
            <person name="Van Velzen R."/>
            <person name="Holmer R."/>
            <person name="Bu F."/>
            <person name="Rutten L."/>
            <person name="Van Zeijl A."/>
            <person name="Liu W."/>
            <person name="Santuari L."/>
            <person name="Cao Q."/>
            <person name="Sharma T."/>
            <person name="Shen D."/>
            <person name="Roswanjaya Y."/>
            <person name="Wardhani T."/>
            <person name="Kalhor M.S."/>
            <person name="Jansen J."/>
            <person name="Van den Hoogen J."/>
            <person name="Gungor B."/>
            <person name="Hartog M."/>
            <person name="Hontelez J."/>
            <person name="Verver J."/>
            <person name="Yang W.-C."/>
            <person name="Schijlen E."/>
            <person name="Repin R."/>
            <person name="Schilthuizen M."/>
            <person name="Schranz E."/>
            <person name="Heidstra R."/>
            <person name="Miyata K."/>
            <person name="Fedorova E."/>
            <person name="Kohlen W."/>
            <person name="Bisseling T."/>
            <person name="Smit S."/>
            <person name="Geurts R."/>
        </authorList>
    </citation>
    <scope>NUCLEOTIDE SEQUENCE [LARGE SCALE GENOMIC DNA]</scope>
    <source>
        <strain evidence="4">cv. RG33-2</strain>
    </source>
</reference>
<keyword evidence="4" id="KW-1185">Reference proteome</keyword>
<dbReference type="STRING" id="63057.A0A2P5EFQ0"/>
<dbReference type="GO" id="GO:0035336">
    <property type="term" value="P:long-chain fatty-acyl-CoA metabolic process"/>
    <property type="evidence" value="ECO:0007669"/>
    <property type="project" value="TreeGrafter"/>
</dbReference>
<keyword evidence="1" id="KW-0443">Lipid metabolism</keyword>
<organism evidence="3 4">
    <name type="scientific">Trema orientale</name>
    <name type="common">Charcoal tree</name>
    <name type="synonym">Celtis orientalis</name>
    <dbReference type="NCBI Taxonomy" id="63057"/>
    <lineage>
        <taxon>Eukaryota</taxon>
        <taxon>Viridiplantae</taxon>
        <taxon>Streptophyta</taxon>
        <taxon>Embryophyta</taxon>
        <taxon>Tracheophyta</taxon>
        <taxon>Spermatophyta</taxon>
        <taxon>Magnoliopsida</taxon>
        <taxon>eudicotyledons</taxon>
        <taxon>Gunneridae</taxon>
        <taxon>Pentapetalae</taxon>
        <taxon>rosids</taxon>
        <taxon>fabids</taxon>
        <taxon>Rosales</taxon>
        <taxon>Cannabaceae</taxon>
        <taxon>Trema</taxon>
    </lineage>
</organism>
<dbReference type="AlphaFoldDB" id="A0A2P5EFQ0"/>
<dbReference type="GO" id="GO:0102965">
    <property type="term" value="F:alcohol-forming long-chain fatty acyl-CoA reductase activity"/>
    <property type="evidence" value="ECO:0007669"/>
    <property type="project" value="UniProtKB-EC"/>
</dbReference>
<dbReference type="Proteomes" id="UP000237000">
    <property type="component" value="Unassembled WGS sequence"/>
</dbReference>
<evidence type="ECO:0000259" key="2">
    <source>
        <dbReference type="Pfam" id="PF07993"/>
    </source>
</evidence>
<dbReference type="EC" id="1.2.1.84" evidence="1"/>
<dbReference type="GO" id="GO:0080019">
    <property type="term" value="F:alcohol-forming very long-chain fatty acyl-CoA reductase activity"/>
    <property type="evidence" value="ECO:0007669"/>
    <property type="project" value="InterPro"/>
</dbReference>
<comment type="caution">
    <text evidence="3">The sequence shown here is derived from an EMBL/GenBank/DDBJ whole genome shotgun (WGS) entry which is preliminary data.</text>
</comment>
<evidence type="ECO:0000313" key="3">
    <source>
        <dbReference type="EMBL" id="PON84336.1"/>
    </source>
</evidence>
<comment type="similarity">
    <text evidence="1">Belongs to the fatty acyl-CoA reductase family.</text>
</comment>
<comment type="function">
    <text evidence="1">Catalyzes the reduction of fatty acyl-CoA to fatty alcohols.</text>
</comment>
<dbReference type="EMBL" id="JXTC01000164">
    <property type="protein sequence ID" value="PON84336.1"/>
    <property type="molecule type" value="Genomic_DNA"/>
</dbReference>
<dbReference type="PANTHER" id="PTHR11011:SF84">
    <property type="entry name" value="ACYL-COA REDUCTASE-LIKE PROTEIN, PUTATIVE-RELATED"/>
    <property type="match status" value="1"/>
</dbReference>
<keyword evidence="1" id="KW-0521">NADP</keyword>
<accession>A0A2P5EFQ0</accession>
<dbReference type="InterPro" id="IPR013120">
    <property type="entry name" value="FAR_NAD-bd"/>
</dbReference>
<protein>
    <recommendedName>
        <fullName evidence="1">Fatty acyl-CoA reductase</fullName>
        <ecNumber evidence="1">1.2.1.84</ecNumber>
    </recommendedName>
</protein>
<sequence>MELESIPHFLENKTILVTGSTGFLAKIFVEKVLRIQPNVKKFYLLLRASDSNSAKRRMQSEVIGKDFFRILREKWGKDFDSFVSEKLIPVVGDVAYENLGIKESNLRDEMWKDIDVIVNCAATTDFYDRYACTLYFVLRLPLSYIYIYIPHGLF</sequence>